<dbReference type="GO" id="GO:0003824">
    <property type="term" value="F:catalytic activity"/>
    <property type="evidence" value="ECO:0007669"/>
    <property type="project" value="InterPro"/>
</dbReference>
<proteinExistence type="predicted"/>
<dbReference type="SFLD" id="SFLDG01067">
    <property type="entry name" value="SPASM/twitch_domain_containing"/>
    <property type="match status" value="1"/>
</dbReference>
<evidence type="ECO:0000256" key="2">
    <source>
        <dbReference type="ARBA" id="ARBA00022485"/>
    </source>
</evidence>
<evidence type="ECO:0000313" key="10">
    <source>
        <dbReference type="EMBL" id="RRN04435.1"/>
    </source>
</evidence>
<evidence type="ECO:0000256" key="3">
    <source>
        <dbReference type="ARBA" id="ARBA00022691"/>
    </source>
</evidence>
<organism evidence="10 11">
    <name type="scientific">Bibersteinia trehalosi</name>
    <name type="common">Pasteurella trehalosi</name>
    <dbReference type="NCBI Taxonomy" id="47735"/>
    <lineage>
        <taxon>Bacteria</taxon>
        <taxon>Pseudomonadati</taxon>
        <taxon>Pseudomonadota</taxon>
        <taxon>Gammaproteobacteria</taxon>
        <taxon>Pasteurellales</taxon>
        <taxon>Pasteurellaceae</taxon>
        <taxon>Bibersteinia</taxon>
    </lineage>
</organism>
<dbReference type="GO" id="GO:0051539">
    <property type="term" value="F:4 iron, 4 sulfur cluster binding"/>
    <property type="evidence" value="ECO:0007669"/>
    <property type="project" value="UniProtKB-KW"/>
</dbReference>
<dbReference type="EMBL" id="RRUC01000015">
    <property type="protein sequence ID" value="RRN04435.1"/>
    <property type="molecule type" value="Genomic_DNA"/>
</dbReference>
<keyword evidence="4" id="KW-0479">Metal-binding</keyword>
<keyword evidence="7" id="KW-0051">Antiviral defense</keyword>
<dbReference type="InterPro" id="IPR058240">
    <property type="entry name" value="rSAM_sf"/>
</dbReference>
<dbReference type="Pfam" id="PF04055">
    <property type="entry name" value="Radical_SAM"/>
    <property type="match status" value="1"/>
</dbReference>
<dbReference type="RefSeq" id="WP_125134548.1">
    <property type="nucleotide sequence ID" value="NZ_RRUC01000015.1"/>
</dbReference>
<dbReference type="GO" id="GO:0046872">
    <property type="term" value="F:metal ion binding"/>
    <property type="evidence" value="ECO:0007669"/>
    <property type="project" value="UniProtKB-KW"/>
</dbReference>
<keyword evidence="2" id="KW-0004">4Fe-4S</keyword>
<name>A0A3R8LC28_BIBTR</name>
<comment type="cofactor">
    <cofactor evidence="1">
        <name>[4Fe-4S] cluster</name>
        <dbReference type="ChEBI" id="CHEBI:49883"/>
    </cofactor>
</comment>
<dbReference type="Gene3D" id="3.20.20.70">
    <property type="entry name" value="Aldolase class I"/>
    <property type="match status" value="1"/>
</dbReference>
<dbReference type="InterPro" id="IPR013785">
    <property type="entry name" value="Aldolase_TIM"/>
</dbReference>
<evidence type="ECO:0000259" key="9">
    <source>
        <dbReference type="PROSITE" id="PS51918"/>
    </source>
</evidence>
<evidence type="ECO:0000256" key="4">
    <source>
        <dbReference type="ARBA" id="ARBA00022723"/>
    </source>
</evidence>
<dbReference type="PROSITE" id="PS51918">
    <property type="entry name" value="RADICAL_SAM"/>
    <property type="match status" value="1"/>
</dbReference>
<dbReference type="NCBIfam" id="NF038283">
    <property type="entry name" value="viperin_w_prok"/>
    <property type="match status" value="1"/>
</dbReference>
<dbReference type="SFLD" id="SFLDS00029">
    <property type="entry name" value="Radical_SAM"/>
    <property type="match status" value="1"/>
</dbReference>
<dbReference type="PANTHER" id="PTHR21339">
    <property type="entry name" value="RADICAL S-ADENOSYL METHIONINE DOMAIN-CONTAINING PROTEIN 2"/>
    <property type="match status" value="1"/>
</dbReference>
<dbReference type="AlphaFoldDB" id="A0A3R8LC28"/>
<evidence type="ECO:0000256" key="1">
    <source>
        <dbReference type="ARBA" id="ARBA00001966"/>
    </source>
</evidence>
<reference evidence="10 11" key="1">
    <citation type="submission" date="2018-11" db="EMBL/GenBank/DDBJ databases">
        <title>Whole genome sequence of Bibersteinia trehalosi strain OADDL-BT1 an multidrug resistant pathogen isolate.</title>
        <authorList>
            <person name="Couger M."/>
            <person name="Ramachandran A."/>
        </authorList>
    </citation>
    <scope>NUCLEOTIDE SEQUENCE [LARGE SCALE GENOMIC DNA]</scope>
    <source>
        <strain evidence="10 11">OADDL-BT1</strain>
    </source>
</reference>
<evidence type="ECO:0000256" key="5">
    <source>
        <dbReference type="ARBA" id="ARBA00023004"/>
    </source>
</evidence>
<keyword evidence="5" id="KW-0408">Iron</keyword>
<evidence type="ECO:0000256" key="8">
    <source>
        <dbReference type="ARBA" id="ARBA00039667"/>
    </source>
</evidence>
<dbReference type="Proteomes" id="UP000276010">
    <property type="component" value="Unassembled WGS sequence"/>
</dbReference>
<dbReference type="SFLD" id="SFLDG01088">
    <property type="entry name" value="antiviral_proteins"/>
    <property type="match status" value="1"/>
</dbReference>
<dbReference type="CDD" id="cd01335">
    <property type="entry name" value="Radical_SAM"/>
    <property type="match status" value="1"/>
</dbReference>
<dbReference type="InterPro" id="IPR007197">
    <property type="entry name" value="rSAM"/>
</dbReference>
<gene>
    <name evidence="10" type="ORF">EIM44_03050</name>
</gene>
<comment type="caution">
    <text evidence="10">The sequence shown here is derived from an EMBL/GenBank/DDBJ whole genome shotgun (WGS) entry which is preliminary data.</text>
</comment>
<dbReference type="InterPro" id="IPR051196">
    <property type="entry name" value="RSAD2/Viperin_antiviral"/>
</dbReference>
<evidence type="ECO:0000256" key="6">
    <source>
        <dbReference type="ARBA" id="ARBA00023014"/>
    </source>
</evidence>
<keyword evidence="6" id="KW-0411">Iron-sulfur</keyword>
<protein>
    <recommendedName>
        <fullName evidence="8">S-adenosylmethionine-dependent nucleotide dehydratase</fullName>
    </recommendedName>
</protein>
<evidence type="ECO:0000256" key="7">
    <source>
        <dbReference type="ARBA" id="ARBA00023118"/>
    </source>
</evidence>
<sequence length="285" mass="33339">MKELVVNWHITEACNFKCTYCFAKWEEKPCKKELLHSEEDIRALLDQMIKLPSILNNHFDGIRLNLVGGETFLYRKAVLYIIKEAKKRGMRLSTITNGSKLDDELNRIIADNFDIVGFSIDSLNEMTNIHIGRQKKGKAVNIDKIIQDIIQIRRINPNITLKVNTVVNKFNYFENLEDFIVSIKPTKWKIFQMLPLLERSFPLGITSEQFQTFLDNHKKFHNIISAENNDEMTESYLMIDPCGRFFQNQTNGKGYMYSSEILKVGIDSAFNEIEFDIEKFLSRYR</sequence>
<feature type="domain" description="Radical SAM core" evidence="9">
    <location>
        <begin position="1"/>
        <end position="227"/>
    </location>
</feature>
<dbReference type="PANTHER" id="PTHR21339:SF0">
    <property type="entry name" value="S-ADENOSYLMETHIONINE-DEPENDENT NUCLEOTIDE DEHYDRATASE RSAD2"/>
    <property type="match status" value="1"/>
</dbReference>
<dbReference type="SUPFAM" id="SSF102114">
    <property type="entry name" value="Radical SAM enzymes"/>
    <property type="match status" value="1"/>
</dbReference>
<keyword evidence="3" id="KW-0949">S-adenosyl-L-methionine</keyword>
<evidence type="ECO:0000313" key="11">
    <source>
        <dbReference type="Proteomes" id="UP000276010"/>
    </source>
</evidence>
<accession>A0A3R8LC28</accession>
<dbReference type="GO" id="GO:0051607">
    <property type="term" value="P:defense response to virus"/>
    <property type="evidence" value="ECO:0007669"/>
    <property type="project" value="UniProtKB-KW"/>
</dbReference>